<name>A0A7S6YM87_SERMA</name>
<protein>
    <submittedName>
        <fullName evidence="1">Orf207</fullName>
    </submittedName>
</protein>
<reference evidence="1" key="1">
    <citation type="submission" date="2020-09" db="EMBL/GenBank/DDBJ databases">
        <authorList>
            <person name="Eze J.U."/>
            <person name="Rahube T.O."/>
        </authorList>
    </citation>
    <scope>NUCLEOTIDE SEQUENCE</scope>
    <source>
        <strain evidence="1">DM6</strain>
    </source>
</reference>
<accession>A0A7S6YM87</accession>
<organism evidence="1">
    <name type="scientific">Serratia marcescens</name>
    <dbReference type="NCBI Taxonomy" id="615"/>
    <lineage>
        <taxon>Bacteria</taxon>
        <taxon>Pseudomonadati</taxon>
        <taxon>Pseudomonadota</taxon>
        <taxon>Gammaproteobacteria</taxon>
        <taxon>Enterobacterales</taxon>
        <taxon>Yersiniaceae</taxon>
        <taxon>Serratia</taxon>
    </lineage>
</organism>
<sequence>MQVVEHADWGDITAVVQSVRLCLRRGDGRQGAERKPGDTAVGLAQHSIARAAARALAEKTP</sequence>
<dbReference type="EMBL" id="MW024816">
    <property type="protein sequence ID" value="QOW96603.1"/>
    <property type="molecule type" value="Genomic_DNA"/>
</dbReference>
<dbReference type="AlphaFoldDB" id="A0A7S6YM87"/>
<evidence type="ECO:0000313" key="1">
    <source>
        <dbReference type="EMBL" id="QOW96603.1"/>
    </source>
</evidence>
<proteinExistence type="predicted"/>